<evidence type="ECO:0000313" key="2">
    <source>
        <dbReference type="Proteomes" id="UP000002433"/>
    </source>
</evidence>
<name>Q1JKI1_STRPC</name>
<accession>Q1JKI1</accession>
<dbReference type="AlphaFoldDB" id="Q1JKI1"/>
<dbReference type="KEGG" id="spk:MGAS9429_Spy1401"/>
<proteinExistence type="predicted"/>
<reference evidence="1 2" key="1">
    <citation type="journal article" date="2006" name="Proc. Natl. Acad. Sci. U.S.A.">
        <title>Molecular genetic anatomy of inter- and intraserotype variation in the human bacterial pathogen group A Streptococcus.</title>
        <authorList>
            <person name="Beres S.B."/>
            <person name="Richter E.W."/>
            <person name="Nagiec M.J."/>
            <person name="Sumby P."/>
            <person name="Porcella S.F."/>
            <person name="DeLeo F.R."/>
            <person name="Musser J.M."/>
        </authorList>
    </citation>
    <scope>NUCLEOTIDE SEQUENCE [LARGE SCALE GENOMIC DNA]</scope>
    <source>
        <strain evidence="1 2">MGAS9429</strain>
    </source>
</reference>
<dbReference type="HOGENOM" id="CLU_199852_0_0_9"/>
<evidence type="ECO:0000313" key="1">
    <source>
        <dbReference type="EMBL" id="ABF32588.1"/>
    </source>
</evidence>
<protein>
    <submittedName>
        <fullName evidence="1">Putative transcriptional regulator</fullName>
    </submittedName>
</protein>
<sequence>MPAVLVVFHYFFQEKRLRVPTERLALHEEYSFLSRGIKQEYLKRLSAIPNSFLVSHLT</sequence>
<dbReference type="EMBL" id="CP000259">
    <property type="protein sequence ID" value="ABF32588.1"/>
    <property type="molecule type" value="Genomic_DNA"/>
</dbReference>
<organism evidence="1 2">
    <name type="scientific">Streptococcus pyogenes serotype M12 (strain MGAS9429)</name>
    <dbReference type="NCBI Taxonomy" id="370551"/>
    <lineage>
        <taxon>Bacteria</taxon>
        <taxon>Bacillati</taxon>
        <taxon>Bacillota</taxon>
        <taxon>Bacilli</taxon>
        <taxon>Lactobacillales</taxon>
        <taxon>Streptococcaceae</taxon>
        <taxon>Streptococcus</taxon>
    </lineage>
</organism>
<gene>
    <name evidence="1" type="ordered locus">MGAS9429_Spy1401</name>
</gene>
<dbReference type="Proteomes" id="UP000002433">
    <property type="component" value="Chromosome"/>
</dbReference>